<keyword evidence="3" id="KW-0732">Signal</keyword>
<evidence type="ECO:0000256" key="1">
    <source>
        <dbReference type="ARBA" id="ARBA00004613"/>
    </source>
</evidence>
<accession>A0A317FMH3</accession>
<dbReference type="Pfam" id="PF17210">
    <property type="entry name" value="SdrD_B"/>
    <property type="match status" value="5"/>
</dbReference>
<feature type="domain" description="SD-repeat containing protein B" evidence="5">
    <location>
        <begin position="428"/>
        <end position="537"/>
    </location>
</feature>
<comment type="caution">
    <text evidence="7">The sequence shown here is derived from an EMBL/GenBank/DDBJ whole genome shotgun (WGS) entry which is preliminary data.</text>
</comment>
<feature type="domain" description="DUF7507" evidence="6">
    <location>
        <begin position="770"/>
        <end position="870"/>
    </location>
</feature>
<evidence type="ECO:0000259" key="6">
    <source>
        <dbReference type="Pfam" id="PF24346"/>
    </source>
</evidence>
<name>A0A317FMH3_9PROT</name>
<dbReference type="OrthoDB" id="9773411at2"/>
<keyword evidence="2" id="KW-0964">Secreted</keyword>
<feature type="region of interest" description="Disordered" evidence="4">
    <location>
        <begin position="1578"/>
        <end position="1634"/>
    </location>
</feature>
<evidence type="ECO:0000256" key="4">
    <source>
        <dbReference type="SAM" id="MobiDB-lite"/>
    </source>
</evidence>
<evidence type="ECO:0000313" key="8">
    <source>
        <dbReference type="Proteomes" id="UP000245765"/>
    </source>
</evidence>
<dbReference type="Gene3D" id="2.60.40.10">
    <property type="entry name" value="Immunoglobulins"/>
    <property type="match status" value="5"/>
</dbReference>
<keyword evidence="8" id="KW-1185">Reference proteome</keyword>
<dbReference type="InterPro" id="IPR051417">
    <property type="entry name" value="SDr/BOS_complex"/>
</dbReference>
<evidence type="ECO:0000259" key="5">
    <source>
        <dbReference type="Pfam" id="PF17210"/>
    </source>
</evidence>
<dbReference type="InterPro" id="IPR013783">
    <property type="entry name" value="Ig-like_fold"/>
</dbReference>
<evidence type="ECO:0000313" key="7">
    <source>
        <dbReference type="EMBL" id="PWS38718.1"/>
    </source>
</evidence>
<proteinExistence type="predicted"/>
<evidence type="ECO:0000256" key="2">
    <source>
        <dbReference type="ARBA" id="ARBA00022525"/>
    </source>
</evidence>
<dbReference type="InterPro" id="IPR055354">
    <property type="entry name" value="DUF7507"/>
</dbReference>
<dbReference type="EMBL" id="QGNA01000001">
    <property type="protein sequence ID" value="PWS38718.1"/>
    <property type="molecule type" value="Genomic_DNA"/>
</dbReference>
<evidence type="ECO:0008006" key="9">
    <source>
        <dbReference type="Google" id="ProtNLM"/>
    </source>
</evidence>
<comment type="subcellular location">
    <subcellularLocation>
        <location evidence="1">Secreted</location>
    </subcellularLocation>
</comment>
<feature type="compositionally biased region" description="Low complexity" evidence="4">
    <location>
        <begin position="1610"/>
        <end position="1622"/>
    </location>
</feature>
<dbReference type="InterPro" id="IPR033764">
    <property type="entry name" value="Sdr_B"/>
</dbReference>
<feature type="domain" description="SD-repeat containing protein B" evidence="5">
    <location>
        <begin position="195"/>
        <end position="304"/>
    </location>
</feature>
<feature type="domain" description="SD-repeat containing protein B" evidence="5">
    <location>
        <begin position="655"/>
        <end position="765"/>
    </location>
</feature>
<dbReference type="GO" id="GO:0005576">
    <property type="term" value="C:extracellular region"/>
    <property type="evidence" value="ECO:0007669"/>
    <property type="project" value="UniProtKB-SubCell"/>
</dbReference>
<evidence type="ECO:0000256" key="3">
    <source>
        <dbReference type="ARBA" id="ARBA00022729"/>
    </source>
</evidence>
<protein>
    <recommendedName>
        <fullName evidence="9">Serine-aspartate repeat-containing protein D</fullName>
    </recommendedName>
</protein>
<organism evidence="7 8">
    <name type="scientific">Falsiroseomonas bella</name>
    <dbReference type="NCBI Taxonomy" id="2184016"/>
    <lineage>
        <taxon>Bacteria</taxon>
        <taxon>Pseudomonadati</taxon>
        <taxon>Pseudomonadota</taxon>
        <taxon>Alphaproteobacteria</taxon>
        <taxon>Acetobacterales</taxon>
        <taxon>Roseomonadaceae</taxon>
        <taxon>Falsiroseomonas</taxon>
    </lineage>
</organism>
<dbReference type="SUPFAM" id="SSF117074">
    <property type="entry name" value="Hypothetical protein PA1324"/>
    <property type="match status" value="5"/>
</dbReference>
<dbReference type="Proteomes" id="UP000245765">
    <property type="component" value="Unassembled WGS sequence"/>
</dbReference>
<feature type="region of interest" description="Disordered" evidence="4">
    <location>
        <begin position="1271"/>
        <end position="1293"/>
    </location>
</feature>
<dbReference type="PANTHER" id="PTHR23303">
    <property type="entry name" value="CARBOXYPEPTIDASE REGULATORY REGION-CONTAINING"/>
    <property type="match status" value="1"/>
</dbReference>
<dbReference type="RefSeq" id="WP_109869339.1">
    <property type="nucleotide sequence ID" value="NZ_QGNA01000001.1"/>
</dbReference>
<feature type="domain" description="DUF7507" evidence="6">
    <location>
        <begin position="1019"/>
        <end position="1116"/>
    </location>
</feature>
<sequence length="2267" mass="235605">MSSTLSFGTITDGSLTFSNISVTETGVGDFNSVLADVNSANPSLGFAPRANPSPSITGLNWSGFVGGATGPGSSLSLVIEYDISSADPTRAITSVFRNSFTPDTQVPAGARLLLRQEVFSGSDLVGISQLERSPTANDTADPPFEMPGDMQLNGAHASVRVKITVEVSIADTAPAGTSTSFSIMQQAFNSALLPASLGDYVFEDNNYNGIQDAGDTPIEGVTVVLLKDGVETGQADITDANGRYDFAGLAPGDYSVRFETPNGYERTLEDVGDDALDSDIDAAGLSDAVTLGFGETNTTLDAGFIRRASLGDYVFWDKNENGIQDAGDEAIEGVTVNLLNADGTQAGVSTTTDATGFYQFSNLLPGDYRVEFVTPTGFAPTVADQGSDAADSDADVATGRTPVVTLGSGEHDDSLDAGFVKPIVQPSAELGDRVWLDKDADGIQDADENGIANIKVELLDATGTTVLRTEFTDGAGDYLFSGLQAGSYRVRFDTTGYRQSPADQGDDALDSDAGAGGVTGIYTLADGEQNLTVDAGLYRPAAIGDRVWLDLNANGVQDGGAEAGIPGIKVELLDQNGDVVAFQFTNLTGNYLFTDLDPGTYSVRFDTAGYEQSPADQGNDAFDSDAGVGGVTGPYTLLSGDTNLTVDAGLYRLAGLGDYVWLDANGNGLQDDGATGLGGVTVLLLDAVGNPTGASTVTAADGSYSFDGLVPGSYGVQFVAPAGYAFTAPDAGSDSNDSDANPATGKTQNVTLLSGQFNGTLDAGLVRLTPVIEVVKTTSGDVNVAGTDGITLLAGSDVFWTYAVTNTGPVDLTNIVLNDDVEGAITNLVSGDDGDNVLEVGETWIYKASGTAVLGDYDNVATVTGQFTDGLGTATDVQDTDPSSYVGVRPDVDIEKLVSVDGGATFVDADDPTGPQLLEGTNQPIFKFVVTNTGTVALTNLVVDDDKLDLNGAAGGDTVTIPTLAVGEVTEFTVTGAWQAGQHVNTATVAGSFTDDWGNSADVGDSDKAHYVGVENLTPVIEVVKTTSGNANVAGTDGITLLAGSDVFWTYAVTNTGPVDLTDILLNDDVEGPITNLVSGDDGDSVLEVGETWIYKASGTALLGDYDNVATVSGTYTPPIGGPKQATDTDPSRYVGVRPDVDIEKLVSVDGGATFVDADDPAGPQLLEGTNQPIFKFVMTNTGTVALTDLVVDDDKLDLNGAAAGDSVTIPTLAVGEVTEFTVTGAWQAGQHVNTATVAGSFTDDWGNSANVGDSDKAHYVGTSALRSLDIEKTTDGTSNSNTTDPDYDNEDAADGAGVPVLVAGSDVTWTYKVTNTGQASFAADEIAIVDDNGTPGDSSDDMTIANGRIVRIADEVGDNDDLLEAGEVWLYEASGVVQSLGGAGAPVTILMEGNSALSGAVGNTREFGAGGVNVKASAFSRDSTGTWAEAYLGAYGGGLGVTDGSEGNGSGESHTVDNTGRDNFVLFAFDQQVVVDAAYLGYVFCDSDLRLWIGTLPDAFTADIMLSDAVLAGLGFTEVNETTLSTARWADFNNGNVAGNVLVIAANTGEPTTEDFFKIEKLKVAPSGEGLYKNIATVSAPDTPSDSDASHYRSVAPPPPKPGLDLEKTTNGPSNSNSTTPDYDNEDTANGEGVPLLAAGTQVTWTYRVENTGNTTFTAGEISLVDDNGTAATGDDMSIANGKIERIADEVGDNDDLLEAGEVWLYEAKGIVKDLTTPGTTVGFDFSGNSWTDGGNGNVRSWTSGDVSVKASAFSRTEAGSWATAWLGAYGGGLGVTDRGEGDGSGNRHTVDNWDRDNFVLFRFDQQVVVDKAFLGYVVCDSDISVWIGTIDNAFNTTVTLTDGVLNGLGFYEVNNTTLSSARWADFNSGNLAGNVLVVAASVEDKTPDDYFKIEKLAVAKGATGGVYSNKATVSAQGVSDSDLSHYKNGAAATPGIDLEKTTNGPSNSNIVTPDWDNEDLPDHAGVPILTPGSGVTWTYKLFNSGETKIAAADIRLVDDNGTMGTADDMSIANGKIELTAKQGGNQDNILDPGETWFYEAKGTVQDLTTWGGSTTFDFSGSSALFGTHGNVRTYTQGDLSVKASAFSEVNGTWQSAYLGAFGGGLGVTDRNEGDGSGDRHTVDNIGRENFIVFRFNQDVVVDKAFLGYVVCDSDISVWIGSVNNAFNTSFSLNASVLNSLGFTEVNDTTSDKARWADINAGNLSGNVLVIAASLADTTPDDRFKLEKLVVHKEPEVGFYENTATVWVPGASDSDVSHYTNPDIWH</sequence>
<dbReference type="Pfam" id="PF24346">
    <property type="entry name" value="DUF7507"/>
    <property type="match status" value="2"/>
</dbReference>
<feature type="domain" description="SD-repeat containing protein B" evidence="5">
    <location>
        <begin position="308"/>
        <end position="419"/>
    </location>
</feature>
<feature type="domain" description="SD-repeat containing protein B" evidence="5">
    <location>
        <begin position="541"/>
        <end position="650"/>
    </location>
</feature>
<feature type="compositionally biased region" description="Low complexity" evidence="4">
    <location>
        <begin position="1276"/>
        <end position="1285"/>
    </location>
</feature>
<dbReference type="PANTHER" id="PTHR23303:SF15">
    <property type="entry name" value="COLOSSIN-A"/>
    <property type="match status" value="1"/>
</dbReference>
<reference evidence="8" key="1">
    <citation type="submission" date="2018-05" db="EMBL/GenBank/DDBJ databases">
        <authorList>
            <person name="Du Z."/>
            <person name="Wang X."/>
        </authorList>
    </citation>
    <scope>NUCLEOTIDE SEQUENCE [LARGE SCALE GENOMIC DNA]</scope>
    <source>
        <strain evidence="8">CQN31</strain>
    </source>
</reference>
<gene>
    <name evidence="7" type="ORF">DFH01_05515</name>
</gene>